<proteinExistence type="inferred from homology"/>
<dbReference type="GO" id="GO:0014704">
    <property type="term" value="C:intercalated disc"/>
    <property type="evidence" value="ECO:0007669"/>
    <property type="project" value="TreeGrafter"/>
</dbReference>
<dbReference type="GO" id="GO:0005886">
    <property type="term" value="C:plasma membrane"/>
    <property type="evidence" value="ECO:0007669"/>
    <property type="project" value="TreeGrafter"/>
</dbReference>
<dbReference type="GO" id="GO:0072659">
    <property type="term" value="P:protein localization to plasma membrane"/>
    <property type="evidence" value="ECO:0007669"/>
    <property type="project" value="TreeGrafter"/>
</dbReference>
<dbReference type="SUPFAM" id="SSF48371">
    <property type="entry name" value="ARM repeat"/>
    <property type="match status" value="1"/>
</dbReference>
<evidence type="ECO:0000256" key="1">
    <source>
        <dbReference type="ARBA" id="ARBA00004282"/>
    </source>
</evidence>
<evidence type="ECO:0000256" key="4">
    <source>
        <dbReference type="ARBA" id="ARBA00022889"/>
    </source>
</evidence>
<keyword evidence="5" id="KW-0965">Cell junction</keyword>
<dbReference type="PANTHER" id="PTHR10372">
    <property type="entry name" value="PLAKOPHILLIN-RELATED"/>
    <property type="match status" value="1"/>
</dbReference>
<dbReference type="Proteomes" id="UP000228934">
    <property type="component" value="Unassembled WGS sequence"/>
</dbReference>
<dbReference type="InterPro" id="IPR016024">
    <property type="entry name" value="ARM-type_fold"/>
</dbReference>
<dbReference type="GO" id="GO:0005737">
    <property type="term" value="C:cytoplasm"/>
    <property type="evidence" value="ECO:0007669"/>
    <property type="project" value="TreeGrafter"/>
</dbReference>
<dbReference type="GO" id="GO:0045110">
    <property type="term" value="P:intermediate filament bundle assembly"/>
    <property type="evidence" value="ECO:0007669"/>
    <property type="project" value="TreeGrafter"/>
</dbReference>
<sequence>MSSAGPEGRQAMRECDGLIDSLVHYVRKSIADYKPDDRATENCVCILHNLSYQLESELPARYSKFFYVQNRNEAPSDTNVGCFGGRSRKVKEQWGDTPVPEEISNPRGVEWLWNSIVVRMYLSLIAKSTRNYTQEASLGSLQNLTAATELMPDLVRTLPDSVPESNIANDTTASLCYVLNSLISSNSQNARLLLQNGGIRKLINLSSRDGAMGSKAGKAASLVLYNMWSHQELHSAYKKATFKKGDFVNPKTSKAYHSL</sequence>
<evidence type="ECO:0000313" key="6">
    <source>
        <dbReference type="EMBL" id="PIO31663.1"/>
    </source>
</evidence>
<dbReference type="InterPro" id="IPR000225">
    <property type="entry name" value="Armadillo"/>
</dbReference>
<protein>
    <recommendedName>
        <fullName evidence="8">Plakophilin-2</fullName>
    </recommendedName>
</protein>
<dbReference type="GO" id="GO:0005634">
    <property type="term" value="C:nucleus"/>
    <property type="evidence" value="ECO:0007669"/>
    <property type="project" value="TreeGrafter"/>
</dbReference>
<evidence type="ECO:0000256" key="3">
    <source>
        <dbReference type="ARBA" id="ARBA00022737"/>
    </source>
</evidence>
<keyword evidence="3" id="KW-0677">Repeat</keyword>
<organism evidence="6 7">
    <name type="scientific">Aquarana catesbeiana</name>
    <name type="common">American bullfrog</name>
    <name type="synonym">Rana catesbeiana</name>
    <dbReference type="NCBI Taxonomy" id="8400"/>
    <lineage>
        <taxon>Eukaryota</taxon>
        <taxon>Metazoa</taxon>
        <taxon>Chordata</taxon>
        <taxon>Craniata</taxon>
        <taxon>Vertebrata</taxon>
        <taxon>Euteleostomi</taxon>
        <taxon>Amphibia</taxon>
        <taxon>Batrachia</taxon>
        <taxon>Anura</taxon>
        <taxon>Neobatrachia</taxon>
        <taxon>Ranoidea</taxon>
        <taxon>Ranidae</taxon>
        <taxon>Aquarana</taxon>
    </lineage>
</organism>
<dbReference type="AlphaFoldDB" id="A0A2G9RWR7"/>
<dbReference type="InterPro" id="IPR011989">
    <property type="entry name" value="ARM-like"/>
</dbReference>
<dbReference type="Gene3D" id="1.25.10.10">
    <property type="entry name" value="Leucine-rich Repeat Variant"/>
    <property type="match status" value="2"/>
</dbReference>
<evidence type="ECO:0000313" key="7">
    <source>
        <dbReference type="Proteomes" id="UP000228934"/>
    </source>
</evidence>
<dbReference type="PANTHER" id="PTHR10372:SF25">
    <property type="entry name" value="PLAKOPHILIN-2"/>
    <property type="match status" value="1"/>
</dbReference>
<dbReference type="GO" id="GO:0005912">
    <property type="term" value="C:adherens junction"/>
    <property type="evidence" value="ECO:0007669"/>
    <property type="project" value="TreeGrafter"/>
</dbReference>
<dbReference type="InterPro" id="IPR028435">
    <property type="entry name" value="Plakophilin/d_Catenin"/>
</dbReference>
<comment type="similarity">
    <text evidence="2">Belongs to the beta-catenin family.</text>
</comment>
<dbReference type="EMBL" id="KV930564">
    <property type="protein sequence ID" value="PIO31663.1"/>
    <property type="molecule type" value="Genomic_DNA"/>
</dbReference>
<gene>
    <name evidence="6" type="ORF">AB205_0172850</name>
</gene>
<evidence type="ECO:0000256" key="2">
    <source>
        <dbReference type="ARBA" id="ARBA00005462"/>
    </source>
</evidence>
<dbReference type="GO" id="GO:0007507">
    <property type="term" value="P:heart development"/>
    <property type="evidence" value="ECO:0007669"/>
    <property type="project" value="TreeGrafter"/>
</dbReference>
<comment type="subcellular location">
    <subcellularLocation>
        <location evidence="1">Cell junction</location>
    </subcellularLocation>
</comment>
<dbReference type="OrthoDB" id="3245100at2759"/>
<dbReference type="GO" id="GO:0098609">
    <property type="term" value="P:cell-cell adhesion"/>
    <property type="evidence" value="ECO:0007669"/>
    <property type="project" value="InterPro"/>
</dbReference>
<keyword evidence="4" id="KW-0130">Cell adhesion</keyword>
<keyword evidence="7" id="KW-1185">Reference proteome</keyword>
<name>A0A2G9RWR7_AQUCT</name>
<dbReference type="GO" id="GO:0002934">
    <property type="term" value="P:desmosome organization"/>
    <property type="evidence" value="ECO:0007669"/>
    <property type="project" value="TreeGrafter"/>
</dbReference>
<reference evidence="7" key="1">
    <citation type="journal article" date="2017" name="Nat. Commun.">
        <title>The North American bullfrog draft genome provides insight into hormonal regulation of long noncoding RNA.</title>
        <authorList>
            <person name="Hammond S.A."/>
            <person name="Warren R.L."/>
            <person name="Vandervalk B.P."/>
            <person name="Kucuk E."/>
            <person name="Khan H."/>
            <person name="Gibb E.A."/>
            <person name="Pandoh P."/>
            <person name="Kirk H."/>
            <person name="Zhao Y."/>
            <person name="Jones M."/>
            <person name="Mungall A.J."/>
            <person name="Coope R."/>
            <person name="Pleasance S."/>
            <person name="Moore R.A."/>
            <person name="Holt R.A."/>
            <person name="Round J.M."/>
            <person name="Ohora S."/>
            <person name="Walle B.V."/>
            <person name="Veldhoen N."/>
            <person name="Helbing C.C."/>
            <person name="Birol I."/>
        </authorList>
    </citation>
    <scope>NUCLEOTIDE SEQUENCE [LARGE SCALE GENOMIC DNA]</scope>
</reference>
<evidence type="ECO:0000256" key="5">
    <source>
        <dbReference type="ARBA" id="ARBA00022949"/>
    </source>
</evidence>
<evidence type="ECO:0008006" key="8">
    <source>
        <dbReference type="Google" id="ProtNLM"/>
    </source>
</evidence>
<accession>A0A2G9RWR7</accession>
<dbReference type="SMART" id="SM00185">
    <property type="entry name" value="ARM"/>
    <property type="match status" value="2"/>
</dbReference>